<dbReference type="InterPro" id="IPR050430">
    <property type="entry name" value="Peptidase_S1"/>
</dbReference>
<dbReference type="PANTHER" id="PTHR24276:SF94">
    <property type="entry name" value="AT20289P-RELATED"/>
    <property type="match status" value="1"/>
</dbReference>
<dbReference type="SUPFAM" id="SSF50494">
    <property type="entry name" value="Trypsin-like serine proteases"/>
    <property type="match status" value="1"/>
</dbReference>
<keyword evidence="5" id="KW-0378">Hydrolase</keyword>
<comment type="similarity">
    <text evidence="1">Belongs to the peptidase S1 family.</text>
</comment>
<evidence type="ECO:0000313" key="6">
    <source>
        <dbReference type="Proteomes" id="UP000298860"/>
    </source>
</evidence>
<dbReference type="InterPro" id="IPR018114">
    <property type="entry name" value="TRYPSIN_HIS"/>
</dbReference>
<dbReference type="GO" id="GO:0006508">
    <property type="term" value="P:proteolysis"/>
    <property type="evidence" value="ECO:0007669"/>
    <property type="project" value="UniProtKB-KW"/>
</dbReference>
<dbReference type="InterPro" id="IPR009003">
    <property type="entry name" value="Peptidase_S1_PA"/>
</dbReference>
<dbReference type="RefSeq" id="WP_137813255.1">
    <property type="nucleotide sequence ID" value="NZ_BJFL01000006.1"/>
</dbReference>
<dbReference type="CDD" id="cd00190">
    <property type="entry name" value="Tryp_SPc"/>
    <property type="match status" value="1"/>
</dbReference>
<dbReference type="AlphaFoldDB" id="A0A4D4J0W9"/>
<dbReference type="InterPro" id="IPR001254">
    <property type="entry name" value="Trypsin_dom"/>
</dbReference>
<dbReference type="InterPro" id="IPR043504">
    <property type="entry name" value="Peptidase_S1_PA_chymotrypsin"/>
</dbReference>
<dbReference type="Proteomes" id="UP000298860">
    <property type="component" value="Unassembled WGS sequence"/>
</dbReference>
<keyword evidence="3" id="KW-0732">Signal</keyword>
<name>A0A4D4J0W9_9PSEU</name>
<evidence type="ECO:0000256" key="2">
    <source>
        <dbReference type="ARBA" id="ARBA00023157"/>
    </source>
</evidence>
<dbReference type="Gene3D" id="2.40.10.10">
    <property type="entry name" value="Trypsin-like serine proteases"/>
    <property type="match status" value="1"/>
</dbReference>
<organism evidence="5 6">
    <name type="scientific">Gandjariella thermophila</name>
    <dbReference type="NCBI Taxonomy" id="1931992"/>
    <lineage>
        <taxon>Bacteria</taxon>
        <taxon>Bacillati</taxon>
        <taxon>Actinomycetota</taxon>
        <taxon>Actinomycetes</taxon>
        <taxon>Pseudonocardiales</taxon>
        <taxon>Pseudonocardiaceae</taxon>
        <taxon>Gandjariella</taxon>
    </lineage>
</organism>
<dbReference type="PANTHER" id="PTHR24276">
    <property type="entry name" value="POLYSERASE-RELATED"/>
    <property type="match status" value="1"/>
</dbReference>
<keyword evidence="2" id="KW-1015">Disulfide bond</keyword>
<evidence type="ECO:0000256" key="1">
    <source>
        <dbReference type="ARBA" id="ARBA00007664"/>
    </source>
</evidence>
<proteinExistence type="inferred from homology"/>
<evidence type="ECO:0000313" key="5">
    <source>
        <dbReference type="EMBL" id="GDY30111.1"/>
    </source>
</evidence>
<dbReference type="PROSITE" id="PS00134">
    <property type="entry name" value="TRYPSIN_HIS"/>
    <property type="match status" value="1"/>
</dbReference>
<dbReference type="OrthoDB" id="3657335at2"/>
<evidence type="ECO:0000256" key="3">
    <source>
        <dbReference type="SAM" id="SignalP"/>
    </source>
</evidence>
<dbReference type="SMART" id="SM00020">
    <property type="entry name" value="Tryp_SPc"/>
    <property type="match status" value="1"/>
</dbReference>
<protein>
    <submittedName>
        <fullName evidence="5">Serine protease</fullName>
    </submittedName>
</protein>
<keyword evidence="6" id="KW-1185">Reference proteome</keyword>
<sequence length="270" mass="28103">MSARSLGRGLLAFAATVLAGLALSVPTAGAAPASAAQPFIVGGHDATQTYSFMASMQTTQGEHNCGASLIDKQWLVTAAHCVEGQQPSEFQYRIGTTDRTSGGEVATPDKFVVNPKYDPQNTGDYDIALVHLAKPVQAQPIKIAGTSPQPGTDVREIGWGLTCPVRGCGEPPQKLQELDTKVVDGKQCTSQESPFDPDRELCMDNHGGQASACYGDSGGPAVVHDGNGFALVGATSRGQTASCPEKPGIYTNVVAHTDWIKQTLGSSASS</sequence>
<keyword evidence="5" id="KW-0645">Protease</keyword>
<dbReference type="PROSITE" id="PS50240">
    <property type="entry name" value="TRYPSIN_DOM"/>
    <property type="match status" value="1"/>
</dbReference>
<feature type="signal peptide" evidence="3">
    <location>
        <begin position="1"/>
        <end position="30"/>
    </location>
</feature>
<feature type="chain" id="PRO_5020648096" evidence="3">
    <location>
        <begin position="31"/>
        <end position="270"/>
    </location>
</feature>
<dbReference type="FunFam" id="2.40.10.10:FF:000068">
    <property type="entry name" value="transmembrane protease serine 2"/>
    <property type="match status" value="1"/>
</dbReference>
<dbReference type="EMBL" id="BJFL01000006">
    <property type="protein sequence ID" value="GDY30111.1"/>
    <property type="molecule type" value="Genomic_DNA"/>
</dbReference>
<reference evidence="6" key="1">
    <citation type="submission" date="2019-04" db="EMBL/GenBank/DDBJ databases">
        <title>Draft genome sequence of Pseudonocardiaceae bacterium SL3-2-4.</title>
        <authorList>
            <person name="Ningsih F."/>
            <person name="Yokota A."/>
            <person name="Sakai Y."/>
            <person name="Nanatani K."/>
            <person name="Yabe S."/>
            <person name="Oetari A."/>
            <person name="Sjamsuridzal W."/>
        </authorList>
    </citation>
    <scope>NUCLEOTIDE SEQUENCE [LARGE SCALE GENOMIC DNA]</scope>
    <source>
        <strain evidence="6">SL3-2-4</strain>
    </source>
</reference>
<dbReference type="Pfam" id="PF00089">
    <property type="entry name" value="Trypsin"/>
    <property type="match status" value="1"/>
</dbReference>
<feature type="domain" description="Peptidase S1" evidence="4">
    <location>
        <begin position="40"/>
        <end position="265"/>
    </location>
</feature>
<dbReference type="PRINTS" id="PR00722">
    <property type="entry name" value="CHYMOTRYPSIN"/>
</dbReference>
<dbReference type="InterPro" id="IPR001314">
    <property type="entry name" value="Peptidase_S1A"/>
</dbReference>
<dbReference type="GO" id="GO:0004252">
    <property type="term" value="F:serine-type endopeptidase activity"/>
    <property type="evidence" value="ECO:0007669"/>
    <property type="project" value="InterPro"/>
</dbReference>
<evidence type="ECO:0000259" key="4">
    <source>
        <dbReference type="PROSITE" id="PS50240"/>
    </source>
</evidence>
<gene>
    <name evidence="5" type="ORF">GTS_17440</name>
</gene>
<accession>A0A4D4J0W9</accession>
<comment type="caution">
    <text evidence="5">The sequence shown here is derived from an EMBL/GenBank/DDBJ whole genome shotgun (WGS) entry which is preliminary data.</text>
</comment>